<dbReference type="PANTHER" id="PTHR11905">
    <property type="entry name" value="ADAM A DISINTEGRIN AND METALLOPROTEASE DOMAIN"/>
    <property type="match status" value="1"/>
</dbReference>
<dbReference type="GO" id="GO:0046872">
    <property type="term" value="F:metal ion binding"/>
    <property type="evidence" value="ECO:0007669"/>
    <property type="project" value="UniProtKB-KW"/>
</dbReference>
<reference evidence="4" key="1">
    <citation type="submission" date="2020-08" db="EMBL/GenBank/DDBJ databases">
        <title>Multicomponent nature underlies the extraordinary mechanical properties of spider dragline silk.</title>
        <authorList>
            <person name="Kono N."/>
            <person name="Nakamura H."/>
            <person name="Mori M."/>
            <person name="Yoshida Y."/>
            <person name="Ohtoshi R."/>
            <person name="Malay A.D."/>
            <person name="Moran D.A.P."/>
            <person name="Tomita M."/>
            <person name="Numata K."/>
            <person name="Arakawa K."/>
        </authorList>
    </citation>
    <scope>NUCLEOTIDE SEQUENCE</scope>
</reference>
<evidence type="ECO:0000313" key="5">
    <source>
        <dbReference type="Proteomes" id="UP000886998"/>
    </source>
</evidence>
<accession>A0A8X7CQT7</accession>
<feature type="domain" description="Peptidase M12B" evidence="3">
    <location>
        <begin position="169"/>
        <end position="267"/>
    </location>
</feature>
<dbReference type="EMBL" id="BMAV01022384">
    <property type="protein sequence ID" value="GFY77241.1"/>
    <property type="molecule type" value="Genomic_DNA"/>
</dbReference>
<dbReference type="Proteomes" id="UP000886998">
    <property type="component" value="Unassembled WGS sequence"/>
</dbReference>
<dbReference type="AlphaFoldDB" id="A0A8X7CQT7"/>
<feature type="binding site" evidence="1">
    <location>
        <position position="210"/>
    </location>
    <ligand>
        <name>Zn(2+)</name>
        <dbReference type="ChEBI" id="CHEBI:29105"/>
        <note>catalytic</note>
    </ligand>
</feature>
<evidence type="ECO:0000256" key="2">
    <source>
        <dbReference type="SAM" id="MobiDB-lite"/>
    </source>
</evidence>
<proteinExistence type="predicted"/>
<dbReference type="GO" id="GO:0004222">
    <property type="term" value="F:metalloendopeptidase activity"/>
    <property type="evidence" value="ECO:0007669"/>
    <property type="project" value="InterPro"/>
</dbReference>
<dbReference type="SUPFAM" id="SSF55486">
    <property type="entry name" value="Metalloproteases ('zincins'), catalytic domain"/>
    <property type="match status" value="1"/>
</dbReference>
<keyword evidence="1" id="KW-0862">Zinc</keyword>
<dbReference type="Pfam" id="PF13582">
    <property type="entry name" value="Reprolysin_3"/>
    <property type="match status" value="1"/>
</dbReference>
<dbReference type="GO" id="GO:0006509">
    <property type="term" value="P:membrane protein ectodomain proteolysis"/>
    <property type="evidence" value="ECO:0007669"/>
    <property type="project" value="TreeGrafter"/>
</dbReference>
<evidence type="ECO:0000259" key="3">
    <source>
        <dbReference type="PROSITE" id="PS50215"/>
    </source>
</evidence>
<name>A0A8X7CQT7_9ARAC</name>
<dbReference type="InterPro" id="IPR001590">
    <property type="entry name" value="Peptidase_M12B"/>
</dbReference>
<feature type="binding site" evidence="1">
    <location>
        <position position="206"/>
    </location>
    <ligand>
        <name>Zn(2+)</name>
        <dbReference type="ChEBI" id="CHEBI:29105"/>
        <note>catalytic</note>
    </ligand>
</feature>
<feature type="active site" evidence="1">
    <location>
        <position position="207"/>
    </location>
</feature>
<dbReference type="OrthoDB" id="9936463at2759"/>
<comment type="caution">
    <text evidence="1">Lacks conserved residue(s) required for the propagation of feature annotation.</text>
</comment>
<dbReference type="PROSITE" id="PS50215">
    <property type="entry name" value="ADAM_MEPRO"/>
    <property type="match status" value="1"/>
</dbReference>
<evidence type="ECO:0000313" key="4">
    <source>
        <dbReference type="EMBL" id="GFY77241.1"/>
    </source>
</evidence>
<keyword evidence="1" id="KW-0479">Metal-binding</keyword>
<keyword evidence="5" id="KW-1185">Reference proteome</keyword>
<feature type="compositionally biased region" description="Polar residues" evidence="2">
    <location>
        <begin position="375"/>
        <end position="384"/>
    </location>
</feature>
<evidence type="ECO:0000256" key="1">
    <source>
        <dbReference type="PROSITE-ProRule" id="PRU00276"/>
    </source>
</evidence>
<feature type="binding site" evidence="1">
    <location>
        <position position="216"/>
    </location>
    <ligand>
        <name>Zn(2+)</name>
        <dbReference type="ChEBI" id="CHEBI:29105"/>
        <note>catalytic</note>
    </ligand>
</feature>
<dbReference type="InterPro" id="IPR024079">
    <property type="entry name" value="MetalloPept_cat_dom_sf"/>
</dbReference>
<comment type="caution">
    <text evidence="4">The sequence shown here is derived from an EMBL/GenBank/DDBJ whole genome shotgun (WGS) entry which is preliminary data.</text>
</comment>
<sequence length="437" mass="47564">MCEVISTVDPEAVIAQDHACAGADYGKLQASTGSAADISSAISRAEALERGGALSVDLRYKSLSNPKIRISLAGIIILKKQCSRKRARLLTLVIVRRSLFANLLKWLQGVRCNLERNRLPSPNRDAIDAAAALTDMGKYLYAGRTSSSLRRGADGDGLDNAGTVRWRTGFAYVGGACVVNKRLEKVNSVAIIEDSGGFSGIIVAAHEVGHLLGCVHDGSPPPSYLGGPGASRCPWEDGFIMSDLRHTDRGFRWSKCSIEQFKHFLKKTAVFVLSFCYDNDSGYCVSFRPAAEGSSCGDGQICKNGKCVVDHENIIPDYTHVTRSIANRIDKEVSKQTTSRPPPPPTVNKPQTRNNRRQQRPVYNGRNNAVAAQKDPTSTTTSRSVAAGKVCEDAIDKLAGGLTCQEFLQRYGDRYCRHQYMTKNCCQSHQIVCAANT</sequence>
<organism evidence="4 5">
    <name type="scientific">Trichonephila inaurata madagascariensis</name>
    <dbReference type="NCBI Taxonomy" id="2747483"/>
    <lineage>
        <taxon>Eukaryota</taxon>
        <taxon>Metazoa</taxon>
        <taxon>Ecdysozoa</taxon>
        <taxon>Arthropoda</taxon>
        <taxon>Chelicerata</taxon>
        <taxon>Arachnida</taxon>
        <taxon>Araneae</taxon>
        <taxon>Araneomorphae</taxon>
        <taxon>Entelegynae</taxon>
        <taxon>Araneoidea</taxon>
        <taxon>Nephilidae</taxon>
        <taxon>Trichonephila</taxon>
        <taxon>Trichonephila inaurata</taxon>
    </lineage>
</organism>
<protein>
    <submittedName>
        <fullName evidence="4">A disintegrin and metalloproteinase with thrombospondin motifs 5</fullName>
    </submittedName>
</protein>
<gene>
    <name evidence="4" type="primary">X975_01429</name>
    <name evidence="4" type="ORF">TNIN_114021</name>
</gene>
<dbReference type="Gene3D" id="3.40.390.10">
    <property type="entry name" value="Collagenase (Catalytic Domain)"/>
    <property type="match status" value="1"/>
</dbReference>
<feature type="region of interest" description="Disordered" evidence="2">
    <location>
        <begin position="332"/>
        <end position="385"/>
    </location>
</feature>
<dbReference type="PANTHER" id="PTHR11905:SF249">
    <property type="entry name" value="SOL NARAE, ISOFORM C"/>
    <property type="match status" value="1"/>
</dbReference>